<accession>A0A0B6XT32</accession>
<protein>
    <submittedName>
        <fullName evidence="2">Uncharacterized protein</fullName>
    </submittedName>
</protein>
<evidence type="ECO:0000256" key="1">
    <source>
        <dbReference type="SAM" id="Coils"/>
    </source>
</evidence>
<sequence length="93" mass="11092">EEELIKDFDQLKMRNESNCATITDQLDHISMLREQVEHLSEKLQETNQKLHDIQEEKTVLINTFEMTHENTQTLEIKLLEQEVKIQRQTSVIE</sequence>
<feature type="coiled-coil region" evidence="1">
    <location>
        <begin position="29"/>
        <end position="63"/>
    </location>
</feature>
<evidence type="ECO:0000313" key="2">
    <source>
        <dbReference type="EMBL" id="CEK47034.1"/>
    </source>
</evidence>
<organism evidence="2">
    <name type="scientific">Arion vulgaris</name>
    <dbReference type="NCBI Taxonomy" id="1028688"/>
    <lineage>
        <taxon>Eukaryota</taxon>
        <taxon>Metazoa</taxon>
        <taxon>Spiralia</taxon>
        <taxon>Lophotrochozoa</taxon>
        <taxon>Mollusca</taxon>
        <taxon>Gastropoda</taxon>
        <taxon>Heterobranchia</taxon>
        <taxon>Euthyneura</taxon>
        <taxon>Panpulmonata</taxon>
        <taxon>Eupulmonata</taxon>
        <taxon>Stylommatophora</taxon>
        <taxon>Helicina</taxon>
        <taxon>Arionoidea</taxon>
        <taxon>Arionidae</taxon>
        <taxon>Arion</taxon>
    </lineage>
</organism>
<feature type="non-terminal residue" evidence="2">
    <location>
        <position position="1"/>
    </location>
</feature>
<keyword evidence="1" id="KW-0175">Coiled coil</keyword>
<feature type="non-terminal residue" evidence="2">
    <location>
        <position position="93"/>
    </location>
</feature>
<reference evidence="2" key="1">
    <citation type="submission" date="2014-12" db="EMBL/GenBank/DDBJ databases">
        <title>Insight into the proteome of Arion vulgaris.</title>
        <authorList>
            <person name="Aradska J."/>
            <person name="Bulat T."/>
            <person name="Smidak R."/>
            <person name="Sarate P."/>
            <person name="Gangsoo J."/>
            <person name="Sialana F."/>
            <person name="Bilban M."/>
            <person name="Lubec G."/>
        </authorList>
    </citation>
    <scope>NUCLEOTIDE SEQUENCE</scope>
    <source>
        <tissue evidence="2">Skin</tissue>
    </source>
</reference>
<dbReference type="AlphaFoldDB" id="A0A0B6XT32"/>
<proteinExistence type="predicted"/>
<dbReference type="EMBL" id="HACG01000169">
    <property type="protein sequence ID" value="CEK47034.1"/>
    <property type="molecule type" value="Transcribed_RNA"/>
</dbReference>
<name>A0A0B6XT32_9EUPU</name>
<gene>
    <name evidence="2" type="primary">ORF403</name>
</gene>